<gene>
    <name evidence="13" type="ORF">ACFQ1R_03055</name>
</gene>
<feature type="coiled-coil region" evidence="10">
    <location>
        <begin position="357"/>
        <end position="384"/>
    </location>
</feature>
<keyword evidence="6" id="KW-0418">Kinase</keyword>
<dbReference type="InterPro" id="IPR011712">
    <property type="entry name" value="Sig_transdc_His_kin_sub3_dim/P"/>
</dbReference>
<sequence>MKKTYILTLLFLTVFLNFFGQNLKKDNNYNQTKALHNVLVSIKEKVYENELQASKTLDSLKPILEEKANDSLLGLFYRLKYNLSSNQLKKELALQSINKSIFHYNKANNYKGIVLSTMNKGNIYLFKGDNIKAIENYLTALKIAENNDLKNEIGLLNKNIGVVFSNQEKHDEALKYANKALNIFKSLNNEKEISSSYINIGNCYFNTYDANNALFNYEKAVSISEKLKDSLNLSLLYNNIGTVYLEDKKDTLNGIKYLQRSLAVKENLNDKNNLLFQYTNISSLLANLKRFQEANMYLDKAFKMAKQSENKLELAEIYEVYSKIYEGKKDYAESLKYYKLHKKINDTLLGIGNKKAVEEIKTKYETAKKEKQIIEKELKLKKQENLIISLSVFGVLISLIGFLIYRQQKLKNKQQEKEFQLQSAIEKIETQNQLFDQRLAISRDLHDNIGAQLTFIISSVDNLKFGFKITDQKISNQLNKINSFAKTTITELRDTIWAMNAESFTFEDLQVRMLNFKEQAEQSNQNLKIDFTVQPILKTVKISSLEGVNIYRVMQEALNNAVKYAAATHINIHAKEEKKCIKILISDNGKGFNIDEVDLGNGIQNMQKRIGDINGEFELTSSKNGTKILLSIPFKP</sequence>
<evidence type="ECO:0000259" key="12">
    <source>
        <dbReference type="PROSITE" id="PS50109"/>
    </source>
</evidence>
<organism evidence="13 14">
    <name type="scientific">Mariniflexile jejuense</name>
    <dbReference type="NCBI Taxonomy" id="1173582"/>
    <lineage>
        <taxon>Bacteria</taxon>
        <taxon>Pseudomonadati</taxon>
        <taxon>Bacteroidota</taxon>
        <taxon>Flavobacteriia</taxon>
        <taxon>Flavobacteriales</taxon>
        <taxon>Flavobacteriaceae</taxon>
        <taxon>Mariniflexile</taxon>
    </lineage>
</organism>
<keyword evidence="11" id="KW-0472">Membrane</keyword>
<proteinExistence type="predicted"/>
<evidence type="ECO:0000256" key="4">
    <source>
        <dbReference type="ARBA" id="ARBA00022679"/>
    </source>
</evidence>
<evidence type="ECO:0000256" key="9">
    <source>
        <dbReference type="PROSITE-ProRule" id="PRU00339"/>
    </source>
</evidence>
<evidence type="ECO:0000313" key="14">
    <source>
        <dbReference type="Proteomes" id="UP001597061"/>
    </source>
</evidence>
<keyword evidence="3" id="KW-0597">Phosphoprotein</keyword>
<evidence type="ECO:0000256" key="3">
    <source>
        <dbReference type="ARBA" id="ARBA00022553"/>
    </source>
</evidence>
<dbReference type="Pfam" id="PF02518">
    <property type="entry name" value="HATPase_c"/>
    <property type="match status" value="1"/>
</dbReference>
<keyword evidence="7" id="KW-0067">ATP-binding</keyword>
<keyword evidence="4" id="KW-0808">Transferase</keyword>
<dbReference type="InterPro" id="IPR050482">
    <property type="entry name" value="Sensor_HK_TwoCompSys"/>
</dbReference>
<dbReference type="InterPro" id="IPR036890">
    <property type="entry name" value="HATPase_C_sf"/>
</dbReference>
<evidence type="ECO:0000313" key="13">
    <source>
        <dbReference type="EMBL" id="MFD0989061.1"/>
    </source>
</evidence>
<dbReference type="Pfam" id="PF13424">
    <property type="entry name" value="TPR_12"/>
    <property type="match status" value="1"/>
</dbReference>
<dbReference type="Proteomes" id="UP001597061">
    <property type="component" value="Unassembled WGS sequence"/>
</dbReference>
<evidence type="ECO:0000256" key="2">
    <source>
        <dbReference type="ARBA" id="ARBA00012438"/>
    </source>
</evidence>
<dbReference type="InterPro" id="IPR011990">
    <property type="entry name" value="TPR-like_helical_dom_sf"/>
</dbReference>
<keyword evidence="9" id="KW-0802">TPR repeat</keyword>
<feature type="transmembrane region" description="Helical" evidence="11">
    <location>
        <begin position="386"/>
        <end position="405"/>
    </location>
</feature>
<dbReference type="PANTHER" id="PTHR24421:SF10">
    <property type="entry name" value="NITRATE_NITRITE SENSOR PROTEIN NARQ"/>
    <property type="match status" value="1"/>
</dbReference>
<evidence type="ECO:0000256" key="5">
    <source>
        <dbReference type="ARBA" id="ARBA00022741"/>
    </source>
</evidence>
<dbReference type="InterPro" id="IPR003594">
    <property type="entry name" value="HATPase_dom"/>
</dbReference>
<dbReference type="PROSITE" id="PS50109">
    <property type="entry name" value="HIS_KIN"/>
    <property type="match status" value="1"/>
</dbReference>
<keyword evidence="5" id="KW-0547">Nucleotide-binding</keyword>
<keyword evidence="8" id="KW-0902">Two-component regulatory system</keyword>
<keyword evidence="14" id="KW-1185">Reference proteome</keyword>
<dbReference type="InterPro" id="IPR005467">
    <property type="entry name" value="His_kinase_dom"/>
</dbReference>
<keyword evidence="11" id="KW-0812">Transmembrane</keyword>
<feature type="repeat" description="TPR" evidence="9">
    <location>
        <begin position="194"/>
        <end position="227"/>
    </location>
</feature>
<protein>
    <recommendedName>
        <fullName evidence="2">histidine kinase</fullName>
        <ecNumber evidence="2">2.7.13.3</ecNumber>
    </recommendedName>
</protein>
<keyword evidence="11" id="KW-1133">Transmembrane helix</keyword>
<evidence type="ECO:0000256" key="10">
    <source>
        <dbReference type="SAM" id="Coils"/>
    </source>
</evidence>
<dbReference type="EC" id="2.7.13.3" evidence="2"/>
<dbReference type="SMART" id="SM00028">
    <property type="entry name" value="TPR"/>
    <property type="match status" value="6"/>
</dbReference>
<dbReference type="SUPFAM" id="SSF48452">
    <property type="entry name" value="TPR-like"/>
    <property type="match status" value="2"/>
</dbReference>
<dbReference type="Pfam" id="PF07730">
    <property type="entry name" value="HisKA_3"/>
    <property type="match status" value="1"/>
</dbReference>
<dbReference type="EMBL" id="JBHTJI010000001">
    <property type="protein sequence ID" value="MFD0989061.1"/>
    <property type="molecule type" value="Genomic_DNA"/>
</dbReference>
<dbReference type="Gene3D" id="1.25.40.10">
    <property type="entry name" value="Tetratricopeptide repeat domain"/>
    <property type="match status" value="2"/>
</dbReference>
<dbReference type="RefSeq" id="WP_379924635.1">
    <property type="nucleotide sequence ID" value="NZ_JBHTJI010000001.1"/>
</dbReference>
<dbReference type="Pfam" id="PF13181">
    <property type="entry name" value="TPR_8"/>
    <property type="match status" value="2"/>
</dbReference>
<evidence type="ECO:0000256" key="1">
    <source>
        <dbReference type="ARBA" id="ARBA00000085"/>
    </source>
</evidence>
<dbReference type="CDD" id="cd16917">
    <property type="entry name" value="HATPase_UhpB-NarQ-NarX-like"/>
    <property type="match status" value="1"/>
</dbReference>
<dbReference type="SUPFAM" id="SSF55874">
    <property type="entry name" value="ATPase domain of HSP90 chaperone/DNA topoisomerase II/histidine kinase"/>
    <property type="match status" value="1"/>
</dbReference>
<keyword evidence="10" id="KW-0175">Coiled coil</keyword>
<dbReference type="PANTHER" id="PTHR24421">
    <property type="entry name" value="NITRATE/NITRITE SENSOR PROTEIN NARX-RELATED"/>
    <property type="match status" value="1"/>
</dbReference>
<dbReference type="Gene3D" id="1.20.5.1930">
    <property type="match status" value="1"/>
</dbReference>
<evidence type="ECO:0000256" key="8">
    <source>
        <dbReference type="ARBA" id="ARBA00023012"/>
    </source>
</evidence>
<dbReference type="Gene3D" id="3.30.565.10">
    <property type="entry name" value="Histidine kinase-like ATPase, C-terminal domain"/>
    <property type="match status" value="1"/>
</dbReference>
<accession>A0ABW3JGW6</accession>
<reference evidence="14" key="1">
    <citation type="journal article" date="2019" name="Int. J. Syst. Evol. Microbiol.">
        <title>The Global Catalogue of Microorganisms (GCM) 10K type strain sequencing project: providing services to taxonomists for standard genome sequencing and annotation.</title>
        <authorList>
            <consortium name="The Broad Institute Genomics Platform"/>
            <consortium name="The Broad Institute Genome Sequencing Center for Infectious Disease"/>
            <person name="Wu L."/>
            <person name="Ma J."/>
        </authorList>
    </citation>
    <scope>NUCLEOTIDE SEQUENCE [LARGE SCALE GENOMIC DNA]</scope>
    <source>
        <strain evidence="14">CCUG 62414</strain>
    </source>
</reference>
<dbReference type="SMART" id="SM00387">
    <property type="entry name" value="HATPase_c"/>
    <property type="match status" value="1"/>
</dbReference>
<comment type="catalytic activity">
    <reaction evidence="1">
        <text>ATP + protein L-histidine = ADP + protein N-phospho-L-histidine.</text>
        <dbReference type="EC" id="2.7.13.3"/>
    </reaction>
</comment>
<evidence type="ECO:0000256" key="7">
    <source>
        <dbReference type="ARBA" id="ARBA00022840"/>
    </source>
</evidence>
<evidence type="ECO:0000256" key="11">
    <source>
        <dbReference type="SAM" id="Phobius"/>
    </source>
</evidence>
<comment type="caution">
    <text evidence="13">The sequence shown here is derived from an EMBL/GenBank/DDBJ whole genome shotgun (WGS) entry which is preliminary data.</text>
</comment>
<feature type="domain" description="Histidine kinase" evidence="12">
    <location>
        <begin position="444"/>
        <end position="636"/>
    </location>
</feature>
<evidence type="ECO:0000256" key="6">
    <source>
        <dbReference type="ARBA" id="ARBA00022777"/>
    </source>
</evidence>
<name>A0ABW3JGW6_9FLAO</name>
<dbReference type="InterPro" id="IPR019734">
    <property type="entry name" value="TPR_rpt"/>
</dbReference>
<dbReference type="PROSITE" id="PS50005">
    <property type="entry name" value="TPR"/>
    <property type="match status" value="1"/>
</dbReference>